<dbReference type="Proteomes" id="UP001500457">
    <property type="component" value="Unassembled WGS sequence"/>
</dbReference>
<dbReference type="RefSeq" id="WP_274231989.1">
    <property type="nucleotide sequence ID" value="NZ_BAABHQ010000011.1"/>
</dbReference>
<evidence type="ECO:0000256" key="1">
    <source>
        <dbReference type="SAM" id="MobiDB-lite"/>
    </source>
</evidence>
<evidence type="ECO:0008006" key="4">
    <source>
        <dbReference type="Google" id="ProtNLM"/>
    </source>
</evidence>
<gene>
    <name evidence="2" type="ORF">GCM10023203_38190</name>
</gene>
<organism evidence="2 3">
    <name type="scientific">Actinomycetospora straminea</name>
    <dbReference type="NCBI Taxonomy" id="663607"/>
    <lineage>
        <taxon>Bacteria</taxon>
        <taxon>Bacillati</taxon>
        <taxon>Actinomycetota</taxon>
        <taxon>Actinomycetes</taxon>
        <taxon>Pseudonocardiales</taxon>
        <taxon>Pseudonocardiaceae</taxon>
        <taxon>Actinomycetospora</taxon>
    </lineage>
</organism>
<comment type="caution">
    <text evidence="2">The sequence shown here is derived from an EMBL/GenBank/DDBJ whole genome shotgun (WGS) entry which is preliminary data.</text>
</comment>
<feature type="region of interest" description="Disordered" evidence="1">
    <location>
        <begin position="65"/>
        <end position="94"/>
    </location>
</feature>
<name>A0ABP9EMA5_9PSEU</name>
<feature type="compositionally biased region" description="Gly residues" evidence="1">
    <location>
        <begin position="71"/>
        <end position="82"/>
    </location>
</feature>
<protein>
    <recommendedName>
        <fullName evidence="4">YtxH-like protein</fullName>
    </recommendedName>
</protein>
<keyword evidence="3" id="KW-1185">Reference proteome</keyword>
<evidence type="ECO:0000313" key="2">
    <source>
        <dbReference type="EMBL" id="GAA4882854.1"/>
    </source>
</evidence>
<evidence type="ECO:0000313" key="3">
    <source>
        <dbReference type="Proteomes" id="UP001500457"/>
    </source>
</evidence>
<dbReference type="EMBL" id="BAABHQ010000011">
    <property type="protein sequence ID" value="GAA4882854.1"/>
    <property type="molecule type" value="Genomic_DNA"/>
</dbReference>
<reference evidence="3" key="1">
    <citation type="journal article" date="2019" name="Int. J. Syst. Evol. Microbiol.">
        <title>The Global Catalogue of Microorganisms (GCM) 10K type strain sequencing project: providing services to taxonomists for standard genome sequencing and annotation.</title>
        <authorList>
            <consortium name="The Broad Institute Genomics Platform"/>
            <consortium name="The Broad Institute Genome Sequencing Center for Infectious Disease"/>
            <person name="Wu L."/>
            <person name="Ma J."/>
        </authorList>
    </citation>
    <scope>NUCLEOTIDE SEQUENCE [LARGE SCALE GENOMIC DNA]</scope>
    <source>
        <strain evidence="3">JCM 17983</strain>
    </source>
</reference>
<proteinExistence type="predicted"/>
<sequence length="94" mass="9337">MMIPFLLGAGVGYVLGTRAGRERYEQLSRAYRRVADHPSVQGAAGVARAKAGEAVQTGVAMARERVAPSGGAAGGPAGGGPSAPGRSTTNGTGR</sequence>
<accession>A0ABP9EMA5</accession>